<proteinExistence type="predicted"/>
<dbReference type="KEGG" id="ccam:M5D45_09640"/>
<accession>A0AAE9L0G1</accession>
<reference evidence="1" key="2">
    <citation type="submission" date="2022-05" db="EMBL/GenBank/DDBJ databases">
        <authorList>
            <person name="Kunte H.-J."/>
        </authorList>
    </citation>
    <scope>NUCLEOTIDE SEQUENCE</scope>
    <source>
        <strain evidence="1">G5</strain>
    </source>
</reference>
<name>A0AAE9L0G1_9BURK</name>
<dbReference type="Proteomes" id="UP001056132">
    <property type="component" value="Chromosome 1"/>
</dbReference>
<reference evidence="1" key="1">
    <citation type="journal article" date="2022" name="Microbiol. Resour. Announc.">
        <title>Genome Sequence of Cupriavidus campinensis Strain G5, a Member of a Bacterial Consortium Capable of Polyethylene Degradation.</title>
        <authorList>
            <person name="Schneider B."/>
            <person name="Pfeiffer F."/>
            <person name="Dyall-Smith M."/>
            <person name="Kunte H.J."/>
        </authorList>
    </citation>
    <scope>NUCLEOTIDE SEQUENCE</scope>
    <source>
        <strain evidence="1">G5</strain>
    </source>
</reference>
<dbReference type="EMBL" id="CP097330">
    <property type="protein sequence ID" value="URF02833.1"/>
    <property type="molecule type" value="Genomic_DNA"/>
</dbReference>
<gene>
    <name evidence="1" type="ORF">M5D45_09640</name>
</gene>
<organism evidence="1 2">
    <name type="scientific">Cupriavidus campinensis</name>
    <dbReference type="NCBI Taxonomy" id="151783"/>
    <lineage>
        <taxon>Bacteria</taxon>
        <taxon>Pseudomonadati</taxon>
        <taxon>Pseudomonadota</taxon>
        <taxon>Betaproteobacteria</taxon>
        <taxon>Burkholderiales</taxon>
        <taxon>Burkholderiaceae</taxon>
        <taxon>Cupriavidus</taxon>
    </lineage>
</organism>
<evidence type="ECO:0000313" key="1">
    <source>
        <dbReference type="EMBL" id="URF02833.1"/>
    </source>
</evidence>
<dbReference type="RefSeq" id="WP_250024564.1">
    <property type="nucleotide sequence ID" value="NZ_CP097330.1"/>
</dbReference>
<protein>
    <submittedName>
        <fullName evidence="1">Uncharacterized protein</fullName>
    </submittedName>
</protein>
<evidence type="ECO:0000313" key="2">
    <source>
        <dbReference type="Proteomes" id="UP001056132"/>
    </source>
</evidence>
<dbReference type="AlphaFoldDB" id="A0AAE9L0G1"/>
<sequence length="63" mass="6960">MAIKQKQCTLAPRHSWAFVTNVKFTRTSSGPGGSRVSISLRGKYRCECGEVKYAAALITREIV</sequence>